<gene>
    <name evidence="1" type="ORF">LCMAC103_01470</name>
</gene>
<protein>
    <submittedName>
        <fullName evidence="1">Uncharacterized protein</fullName>
    </submittedName>
</protein>
<reference evidence="1" key="1">
    <citation type="journal article" date="2019" name="MBio">
        <title>Virus Genomes from Deep Sea Sediments Expand the Ocean Megavirome and Support Independent Origins of Viral Gigantism.</title>
        <authorList>
            <person name="Backstrom D."/>
            <person name="Yutin N."/>
            <person name="Jorgensen S.L."/>
            <person name="Dharamshi J."/>
            <person name="Homa F."/>
            <person name="Zaremba-Niedwiedzka K."/>
            <person name="Spang A."/>
            <person name="Wolf Y.I."/>
            <person name="Koonin E.V."/>
            <person name="Ettema T.J."/>
        </authorList>
    </citation>
    <scope>NUCLEOTIDE SEQUENCE</scope>
</reference>
<sequence length="128" mass="14156">MAIFITCDGAVLGNFLRAFSSKRAAVEYKNAKAYSVEITHLGLVREGAPAMNLPVFAVYASKKRCPCCECRCECHGGAEPLLATSQNWTCSTDAYVFFDEDAGGDRFYNEPTVFRFDEYGNRGTIVKL</sequence>
<accession>A0A481YW73</accession>
<organism evidence="1">
    <name type="scientific">Marseillevirus LCMAC103</name>
    <dbReference type="NCBI Taxonomy" id="2506604"/>
    <lineage>
        <taxon>Viruses</taxon>
        <taxon>Varidnaviria</taxon>
        <taxon>Bamfordvirae</taxon>
        <taxon>Nucleocytoviricota</taxon>
        <taxon>Megaviricetes</taxon>
        <taxon>Pimascovirales</taxon>
        <taxon>Pimascovirales incertae sedis</taxon>
        <taxon>Marseilleviridae</taxon>
    </lineage>
</organism>
<evidence type="ECO:0000313" key="1">
    <source>
        <dbReference type="EMBL" id="QBK86814.1"/>
    </source>
</evidence>
<name>A0A481YW73_9VIRU</name>
<dbReference type="EMBL" id="MK500336">
    <property type="protein sequence ID" value="QBK86814.1"/>
    <property type="molecule type" value="Genomic_DNA"/>
</dbReference>
<proteinExistence type="predicted"/>